<dbReference type="InterPro" id="IPR001296">
    <property type="entry name" value="Glyco_trans_1"/>
</dbReference>
<organism evidence="3">
    <name type="scientific">Planktothricoides raciborskii GIHE-MW2</name>
    <dbReference type="NCBI Taxonomy" id="2792601"/>
    <lineage>
        <taxon>Bacteria</taxon>
        <taxon>Bacillati</taxon>
        <taxon>Cyanobacteriota</taxon>
        <taxon>Cyanophyceae</taxon>
        <taxon>Oscillatoriophycideae</taxon>
        <taxon>Oscillatoriales</taxon>
        <taxon>Oscillatoriaceae</taxon>
        <taxon>Planktothricoides</taxon>
    </lineage>
</organism>
<feature type="domain" description="Glycosyltransferase subfamily 4-like N-terminal" evidence="2">
    <location>
        <begin position="38"/>
        <end position="159"/>
    </location>
</feature>
<dbReference type="GO" id="GO:0016757">
    <property type="term" value="F:glycosyltransferase activity"/>
    <property type="evidence" value="ECO:0007669"/>
    <property type="project" value="UniProtKB-KW"/>
</dbReference>
<dbReference type="Pfam" id="PF00534">
    <property type="entry name" value="Glycos_transf_1"/>
    <property type="match status" value="1"/>
</dbReference>
<dbReference type="Pfam" id="PF13439">
    <property type="entry name" value="Glyco_transf_4"/>
    <property type="match status" value="1"/>
</dbReference>
<evidence type="ECO:0000313" key="3">
    <source>
        <dbReference type="EMBL" id="XCM38714.1"/>
    </source>
</evidence>
<proteinExistence type="predicted"/>
<accession>A0AAU8JHK7</accession>
<keyword evidence="3" id="KW-0808">Transferase</keyword>
<keyword evidence="3" id="KW-0328">Glycosyltransferase</keyword>
<evidence type="ECO:0000259" key="2">
    <source>
        <dbReference type="Pfam" id="PF13439"/>
    </source>
</evidence>
<feature type="domain" description="Glycosyl transferase family 1" evidence="1">
    <location>
        <begin position="167"/>
        <end position="332"/>
    </location>
</feature>
<dbReference type="RefSeq" id="WP_054465951.1">
    <property type="nucleotide sequence ID" value="NZ_CP159837.1"/>
</dbReference>
<name>A0AAU8JHK7_9CYAN</name>
<dbReference type="EC" id="2.4.-.-" evidence="3"/>
<dbReference type="SUPFAM" id="SSF53756">
    <property type="entry name" value="UDP-Glycosyltransferase/glycogen phosphorylase"/>
    <property type="match status" value="1"/>
</dbReference>
<protein>
    <submittedName>
        <fullName evidence="3">Glycosyltransferase</fullName>
        <ecNumber evidence="3">2.4.-.-</ecNumber>
    </submittedName>
</protein>
<reference evidence="3" key="1">
    <citation type="submission" date="2024-07" db="EMBL/GenBank/DDBJ databases">
        <authorList>
            <person name="Kim Y.J."/>
            <person name="Jeong J.Y."/>
        </authorList>
    </citation>
    <scope>NUCLEOTIDE SEQUENCE</scope>
    <source>
        <strain evidence="3">GIHE-MW2</strain>
    </source>
</reference>
<dbReference type="AlphaFoldDB" id="A0AAU8JHK7"/>
<dbReference type="InterPro" id="IPR050194">
    <property type="entry name" value="Glycosyltransferase_grp1"/>
</dbReference>
<dbReference type="EMBL" id="CP159837">
    <property type="protein sequence ID" value="XCM38714.1"/>
    <property type="molecule type" value="Genomic_DNA"/>
</dbReference>
<dbReference type="PANTHER" id="PTHR45947">
    <property type="entry name" value="SULFOQUINOVOSYL TRANSFERASE SQD2"/>
    <property type="match status" value="1"/>
</dbReference>
<gene>
    <name evidence="3" type="ORF">ABWT76_001579</name>
</gene>
<dbReference type="Gene3D" id="3.40.50.2000">
    <property type="entry name" value="Glycogen Phosphorylase B"/>
    <property type="match status" value="2"/>
</dbReference>
<evidence type="ECO:0000259" key="1">
    <source>
        <dbReference type="Pfam" id="PF00534"/>
    </source>
</evidence>
<dbReference type="InterPro" id="IPR028098">
    <property type="entry name" value="Glyco_trans_4-like_N"/>
</dbReference>
<sequence length="508" mass="56173">MEYSSLNDPTHSKPPLEDRVICIVHPNENAYSETFIRNHIERLPAKVIVLHRGSPEIQNIAGLGQFFWENNVEAVLAEYIPTGVALMNVCEAAGLPLIVHTHGEAMETVVLENEGHFYPELFHKLAAIVAPTEFIKTQLLDLGLPLEKIQVNTNGVDPSIFCGANPATSEPVFLAVSRLVDLKGPHLTLLAFAKAIQDFGEAHLMMVGDGVLLESCKQITKALKIEKNVKFLGVKNPWEIAELMRSARAFLQHSIQTSDGQCEAQGVVFLEAGASGLPVISTRSGGIPEVVIDGETGFLVQEADVDAMADRILRLIKDPLLAAQLGQAARKRICAEFSMEKSISGLWCIIDTAIKQHAKQELISSLNLREINLIVFPDWLQPENSLIDQLASVILLLFKHPESDRITLLIDQSDVSDEESNLVLSTVLMKIMMEEELDDATAPEICLLPDLSEKKWLELLPILNYRLILNQEKIAKNHSSELSNLPELNLDELALLYSAKQSTITNLN</sequence>
<dbReference type="PANTHER" id="PTHR45947:SF3">
    <property type="entry name" value="SULFOQUINOVOSYL TRANSFERASE SQD2"/>
    <property type="match status" value="1"/>
</dbReference>